<name>A0AAQ3NY13_VIGMU</name>
<protein>
    <recommendedName>
        <fullName evidence="4">Secreted protein</fullName>
    </recommendedName>
</protein>
<evidence type="ECO:0008006" key="4">
    <source>
        <dbReference type="Google" id="ProtNLM"/>
    </source>
</evidence>
<accession>A0AAQ3NY13</accession>
<evidence type="ECO:0000256" key="1">
    <source>
        <dbReference type="SAM" id="SignalP"/>
    </source>
</evidence>
<gene>
    <name evidence="2" type="ORF">V8G54_005282</name>
</gene>
<evidence type="ECO:0000313" key="2">
    <source>
        <dbReference type="EMBL" id="WVZ17960.1"/>
    </source>
</evidence>
<dbReference type="Proteomes" id="UP001374535">
    <property type="component" value="Chromosome 2"/>
</dbReference>
<keyword evidence="3" id="KW-1185">Reference proteome</keyword>
<proteinExistence type="predicted"/>
<organism evidence="2 3">
    <name type="scientific">Vigna mungo</name>
    <name type="common">Black gram</name>
    <name type="synonym">Phaseolus mungo</name>
    <dbReference type="NCBI Taxonomy" id="3915"/>
    <lineage>
        <taxon>Eukaryota</taxon>
        <taxon>Viridiplantae</taxon>
        <taxon>Streptophyta</taxon>
        <taxon>Embryophyta</taxon>
        <taxon>Tracheophyta</taxon>
        <taxon>Spermatophyta</taxon>
        <taxon>Magnoliopsida</taxon>
        <taxon>eudicotyledons</taxon>
        <taxon>Gunneridae</taxon>
        <taxon>Pentapetalae</taxon>
        <taxon>rosids</taxon>
        <taxon>fabids</taxon>
        <taxon>Fabales</taxon>
        <taxon>Fabaceae</taxon>
        <taxon>Papilionoideae</taxon>
        <taxon>50 kb inversion clade</taxon>
        <taxon>NPAAA clade</taxon>
        <taxon>indigoferoid/millettioid clade</taxon>
        <taxon>Phaseoleae</taxon>
        <taxon>Vigna</taxon>
    </lineage>
</organism>
<evidence type="ECO:0000313" key="3">
    <source>
        <dbReference type="Proteomes" id="UP001374535"/>
    </source>
</evidence>
<sequence length="135" mass="14868">MPVIVCVFPLLVCPYAKMLELTPLTTERATSLIPSSYTCFVLHFSPNTLSKVYVSIDRGRCSAWPLFLNLMVLVETHSQSDTSCLALSLSFKGLTLIETKILSSSAFESAKFPRSSLASAMDGLSLVFTIHEKRT</sequence>
<dbReference type="EMBL" id="CP144699">
    <property type="protein sequence ID" value="WVZ17960.1"/>
    <property type="molecule type" value="Genomic_DNA"/>
</dbReference>
<feature type="chain" id="PRO_5042955401" description="Secreted protein" evidence="1">
    <location>
        <begin position="19"/>
        <end position="135"/>
    </location>
</feature>
<feature type="signal peptide" evidence="1">
    <location>
        <begin position="1"/>
        <end position="18"/>
    </location>
</feature>
<dbReference type="AlphaFoldDB" id="A0AAQ3NY13"/>
<reference evidence="2 3" key="1">
    <citation type="journal article" date="2023" name="Life. Sci Alliance">
        <title>Evolutionary insights into 3D genome organization and epigenetic landscape of Vigna mungo.</title>
        <authorList>
            <person name="Junaid A."/>
            <person name="Singh B."/>
            <person name="Bhatia S."/>
        </authorList>
    </citation>
    <scope>NUCLEOTIDE SEQUENCE [LARGE SCALE GENOMIC DNA]</scope>
    <source>
        <strain evidence="2">Urdbean</strain>
    </source>
</reference>
<keyword evidence="1" id="KW-0732">Signal</keyword>